<dbReference type="Pfam" id="PF01147">
    <property type="entry name" value="Crust_neurohorm"/>
    <property type="match status" value="1"/>
</dbReference>
<comment type="subcellular location">
    <subcellularLocation>
        <location evidence="1">Secreted</location>
    </subcellularLocation>
</comment>
<evidence type="ECO:0000256" key="1">
    <source>
        <dbReference type="ARBA" id="ARBA00004613"/>
    </source>
</evidence>
<feature type="disulfide bond" evidence="7">
    <location>
        <begin position="100"/>
        <end position="136"/>
    </location>
</feature>
<dbReference type="InterPro" id="IPR001166">
    <property type="entry name" value="Hyperglycemic"/>
</dbReference>
<dbReference type="GO" id="GO:0005576">
    <property type="term" value="C:extracellular region"/>
    <property type="evidence" value="ECO:0007669"/>
    <property type="project" value="UniProtKB-SubCell"/>
</dbReference>
<comment type="similarity">
    <text evidence="2">Belongs to the arthropod CHH/MIH/GIH/VIH hormone family.</text>
</comment>
<keyword evidence="4" id="KW-0165">Cleavage on pair of basic residues</keyword>
<keyword evidence="9" id="KW-0812">Transmembrane</keyword>
<dbReference type="GO" id="GO:0007623">
    <property type="term" value="P:circadian rhythm"/>
    <property type="evidence" value="ECO:0007669"/>
    <property type="project" value="TreeGrafter"/>
</dbReference>
<dbReference type="AlphaFoldDB" id="A0A484BED0"/>
<keyword evidence="3" id="KW-0964">Secreted</keyword>
<keyword evidence="11" id="KW-1185">Reference proteome</keyword>
<feature type="disulfide bond" evidence="7">
    <location>
        <begin position="116"/>
        <end position="132"/>
    </location>
</feature>
<evidence type="ECO:0000256" key="6">
    <source>
        <dbReference type="ARBA" id="ARBA00023157"/>
    </source>
</evidence>
<evidence type="ECO:0000256" key="2">
    <source>
        <dbReference type="ARBA" id="ARBA00005447"/>
    </source>
</evidence>
<keyword evidence="6 7" id="KW-1015">Disulfide bond</keyword>
<evidence type="ECO:0000313" key="11">
    <source>
        <dbReference type="Proteomes" id="UP000295192"/>
    </source>
</evidence>
<dbReference type="PRINTS" id="PR00550">
    <property type="entry name" value="HYPRGLYCEMIC"/>
</dbReference>
<name>A0A484BED0_DRONA</name>
<evidence type="ECO:0000256" key="5">
    <source>
        <dbReference type="ARBA" id="ARBA00022702"/>
    </source>
</evidence>
<dbReference type="FunFam" id="1.10.2010.10:FF:000001">
    <property type="entry name" value="Ion transport peptide isoform C"/>
    <property type="match status" value="1"/>
</dbReference>
<dbReference type="PANTHER" id="PTHR35981:SF2">
    <property type="entry name" value="ION TRANSPORT PEPTIDE, ISOFORM C"/>
    <property type="match status" value="1"/>
</dbReference>
<dbReference type="OrthoDB" id="6365952at2759"/>
<organism evidence="10 11">
    <name type="scientific">Drosophila navojoa</name>
    <name type="common">Fruit fly</name>
    <dbReference type="NCBI Taxonomy" id="7232"/>
    <lineage>
        <taxon>Eukaryota</taxon>
        <taxon>Metazoa</taxon>
        <taxon>Ecdysozoa</taxon>
        <taxon>Arthropoda</taxon>
        <taxon>Hexapoda</taxon>
        <taxon>Insecta</taxon>
        <taxon>Pterygota</taxon>
        <taxon>Neoptera</taxon>
        <taxon>Endopterygota</taxon>
        <taxon>Diptera</taxon>
        <taxon>Brachycera</taxon>
        <taxon>Muscomorpha</taxon>
        <taxon>Ephydroidea</taxon>
        <taxon>Drosophilidae</taxon>
        <taxon>Drosophila</taxon>
    </lineage>
</organism>
<keyword evidence="9" id="KW-1133">Transmembrane helix</keyword>
<dbReference type="InterPro" id="IPR031098">
    <property type="entry name" value="Crust_neurohorm"/>
</dbReference>
<dbReference type="Proteomes" id="UP000295192">
    <property type="component" value="Unassembled WGS sequence"/>
</dbReference>
<reference evidence="10 11" key="1">
    <citation type="journal article" date="2019" name="J. Hered.">
        <title>An Improved Genome Assembly for Drosophila navojoa, the Basal Species in the mojavensis Cluster.</title>
        <authorList>
            <person name="Vanderlinde T."/>
            <person name="Dupim E.G."/>
            <person name="Nazario-Yepiz N.O."/>
            <person name="Carvalho A.B."/>
        </authorList>
    </citation>
    <scope>NUCLEOTIDE SEQUENCE [LARGE SCALE GENOMIC DNA]</scope>
    <source>
        <strain evidence="10">Navoj_Jal97</strain>
        <tissue evidence="10">Whole organism</tissue>
    </source>
</reference>
<dbReference type="PANTHER" id="PTHR35981">
    <property type="entry name" value="ION TRANSPORT PEPTIDE, ISOFORM C"/>
    <property type="match status" value="1"/>
</dbReference>
<evidence type="ECO:0000256" key="9">
    <source>
        <dbReference type="SAM" id="Phobius"/>
    </source>
</evidence>
<dbReference type="STRING" id="7232.A0A484BED0"/>
<gene>
    <name evidence="10" type="ORF">AWZ03_006525</name>
</gene>
<proteinExistence type="inferred from homology"/>
<evidence type="ECO:0000256" key="4">
    <source>
        <dbReference type="ARBA" id="ARBA00022685"/>
    </source>
</evidence>
<dbReference type="SUPFAM" id="SSF81778">
    <property type="entry name" value="Crustacean CHH/MIH/GIH neurohormone"/>
    <property type="match status" value="1"/>
</dbReference>
<dbReference type="GO" id="GO:0005184">
    <property type="term" value="F:neuropeptide hormone activity"/>
    <property type="evidence" value="ECO:0007669"/>
    <property type="project" value="InterPro"/>
</dbReference>
<dbReference type="Gene3D" id="1.10.2010.10">
    <property type="entry name" value="Crustacean CHH/MIH/GIH neurohormone"/>
    <property type="match status" value="1"/>
</dbReference>
<evidence type="ECO:0000313" key="10">
    <source>
        <dbReference type="EMBL" id="TDG47088.1"/>
    </source>
</evidence>
<dbReference type="EMBL" id="LSRL02000049">
    <property type="protein sequence ID" value="TDG47088.1"/>
    <property type="molecule type" value="Genomic_DNA"/>
</dbReference>
<evidence type="ECO:0000256" key="8">
    <source>
        <dbReference type="SAM" id="MobiDB-lite"/>
    </source>
</evidence>
<comment type="caution">
    <text evidence="10">The sequence shown here is derived from an EMBL/GenBank/DDBJ whole genome shotgun (WGS) entry which is preliminary data.</text>
</comment>
<sequence>MITHKTTTTTNTKIVCNKSLPKKERPIGGDKRQTRIKNENETETETETEKLASNTKQAPKMCSRNIKISVVLFLVLIPIFTALPHNHNLSKRSNFFDLECKGIFNKTMFFRLDRICEDCYQLFRETSIHRLCKANCFAHQTFGECLKVLLIDDEEIEQLQQYLKVINGSPYPFHKPVVFKY</sequence>
<dbReference type="InterPro" id="IPR035957">
    <property type="entry name" value="Crust_neurohorm_sf"/>
</dbReference>
<feature type="disulfide bond" evidence="7">
    <location>
        <begin position="119"/>
        <end position="145"/>
    </location>
</feature>
<feature type="compositionally biased region" description="Basic and acidic residues" evidence="8">
    <location>
        <begin position="21"/>
        <end position="40"/>
    </location>
</feature>
<accession>A0A484BED0</accession>
<feature type="transmembrane region" description="Helical" evidence="9">
    <location>
        <begin position="66"/>
        <end position="83"/>
    </location>
</feature>
<protein>
    <recommendedName>
        <fullName evidence="12">Ion transport peptide-like protein</fullName>
    </recommendedName>
</protein>
<keyword evidence="5" id="KW-0372">Hormone</keyword>
<keyword evidence="9" id="KW-0472">Membrane</keyword>
<evidence type="ECO:0000256" key="7">
    <source>
        <dbReference type="PIRSR" id="PIRSR631098-51"/>
    </source>
</evidence>
<evidence type="ECO:0000256" key="3">
    <source>
        <dbReference type="ARBA" id="ARBA00022525"/>
    </source>
</evidence>
<evidence type="ECO:0008006" key="12">
    <source>
        <dbReference type="Google" id="ProtNLM"/>
    </source>
</evidence>
<feature type="region of interest" description="Disordered" evidence="8">
    <location>
        <begin position="19"/>
        <end position="52"/>
    </location>
</feature>